<proteinExistence type="inferred from homology"/>
<dbReference type="CDD" id="cd11386">
    <property type="entry name" value="MCP_signal"/>
    <property type="match status" value="1"/>
</dbReference>
<dbReference type="Proteomes" id="UP000672934">
    <property type="component" value="Unassembled WGS sequence"/>
</dbReference>
<keyword evidence="4" id="KW-0807">Transducer</keyword>
<feature type="transmembrane region" description="Helical" evidence="5">
    <location>
        <begin position="115"/>
        <end position="136"/>
    </location>
</feature>
<protein>
    <recommendedName>
        <fullName evidence="10">HAMP domain-containing protein</fullName>
    </recommendedName>
</protein>
<dbReference type="PRINTS" id="PR00260">
    <property type="entry name" value="CHEMTRNSDUCR"/>
</dbReference>
<comment type="caution">
    <text evidence="8">The sequence shown here is derived from an EMBL/GenBank/DDBJ whole genome shotgun (WGS) entry which is preliminary data.</text>
</comment>
<dbReference type="Gene3D" id="1.10.287.950">
    <property type="entry name" value="Methyl-accepting chemotaxis protein"/>
    <property type="match status" value="1"/>
</dbReference>
<reference evidence="8" key="1">
    <citation type="submission" date="2021-03" db="EMBL/GenBank/DDBJ databases">
        <authorList>
            <person name="Peeters C."/>
        </authorList>
    </citation>
    <scope>NUCLEOTIDE SEQUENCE</scope>
    <source>
        <strain evidence="8">LMG 31506</strain>
    </source>
</reference>
<evidence type="ECO:0000256" key="4">
    <source>
        <dbReference type="PROSITE-ProRule" id="PRU00284"/>
    </source>
</evidence>
<comment type="similarity">
    <text evidence="3">Belongs to the methyl-accepting chemotaxis (MCP) protein family.</text>
</comment>
<feature type="domain" description="Methyl-accepting transducer" evidence="6">
    <location>
        <begin position="184"/>
        <end position="413"/>
    </location>
</feature>
<keyword evidence="5" id="KW-1133">Transmembrane helix</keyword>
<name>A0A916MZK1_9BURK</name>
<dbReference type="InterPro" id="IPR051310">
    <property type="entry name" value="MCP_chemotaxis"/>
</dbReference>
<feature type="domain" description="HAMP" evidence="7">
    <location>
        <begin position="138"/>
        <end position="190"/>
    </location>
</feature>
<dbReference type="FunFam" id="1.10.287.950:FF:000001">
    <property type="entry name" value="Methyl-accepting chemotaxis sensory transducer"/>
    <property type="match status" value="1"/>
</dbReference>
<dbReference type="GO" id="GO:0004888">
    <property type="term" value="F:transmembrane signaling receptor activity"/>
    <property type="evidence" value="ECO:0007669"/>
    <property type="project" value="InterPro"/>
</dbReference>
<evidence type="ECO:0000259" key="7">
    <source>
        <dbReference type="PROSITE" id="PS50885"/>
    </source>
</evidence>
<keyword evidence="5" id="KW-0472">Membrane</keyword>
<accession>A0A916MZK1</accession>
<evidence type="ECO:0000256" key="2">
    <source>
        <dbReference type="ARBA" id="ARBA00022481"/>
    </source>
</evidence>
<dbReference type="PANTHER" id="PTHR43531">
    <property type="entry name" value="PROTEIN ICFG"/>
    <property type="match status" value="1"/>
</dbReference>
<dbReference type="PROSITE" id="PS50111">
    <property type="entry name" value="CHEMOTAXIS_TRANSDUC_2"/>
    <property type="match status" value="1"/>
</dbReference>
<evidence type="ECO:0000256" key="3">
    <source>
        <dbReference type="ARBA" id="ARBA00029447"/>
    </source>
</evidence>
<dbReference type="Pfam" id="PF00015">
    <property type="entry name" value="MCPsignal"/>
    <property type="match status" value="1"/>
</dbReference>
<evidence type="ECO:0000259" key="6">
    <source>
        <dbReference type="PROSITE" id="PS50111"/>
    </source>
</evidence>
<evidence type="ECO:0008006" key="10">
    <source>
        <dbReference type="Google" id="ProtNLM"/>
    </source>
</evidence>
<gene>
    <name evidence="8" type="ORF">LMG31506_04683</name>
</gene>
<dbReference type="InterPro" id="IPR047347">
    <property type="entry name" value="YvaQ-like_sensor"/>
</dbReference>
<evidence type="ECO:0000313" key="9">
    <source>
        <dbReference type="Proteomes" id="UP000672934"/>
    </source>
</evidence>
<dbReference type="InterPro" id="IPR004089">
    <property type="entry name" value="MCPsignal_dom"/>
</dbReference>
<comment type="subcellular location">
    <subcellularLocation>
        <location evidence="1">Membrane</location>
    </subcellularLocation>
</comment>
<dbReference type="GO" id="GO:0007165">
    <property type="term" value="P:signal transduction"/>
    <property type="evidence" value="ECO:0007669"/>
    <property type="project" value="UniProtKB-KW"/>
</dbReference>
<dbReference type="PANTHER" id="PTHR43531:SF14">
    <property type="entry name" value="METHYL-ACCEPTING CHEMOTAXIS PROTEIN I-RELATED"/>
    <property type="match status" value="1"/>
</dbReference>
<keyword evidence="5" id="KW-0812">Transmembrane</keyword>
<organism evidence="8 9">
    <name type="scientific">Cupriavidus yeoncheonensis</name>
    <dbReference type="NCBI Taxonomy" id="1462994"/>
    <lineage>
        <taxon>Bacteria</taxon>
        <taxon>Pseudomonadati</taxon>
        <taxon>Pseudomonadota</taxon>
        <taxon>Betaproteobacteria</taxon>
        <taxon>Burkholderiales</taxon>
        <taxon>Burkholderiaceae</taxon>
        <taxon>Cupriavidus</taxon>
    </lineage>
</organism>
<evidence type="ECO:0000256" key="5">
    <source>
        <dbReference type="SAM" id="Phobius"/>
    </source>
</evidence>
<dbReference type="SMART" id="SM00304">
    <property type="entry name" value="HAMP"/>
    <property type="match status" value="1"/>
</dbReference>
<dbReference type="GO" id="GO:0005886">
    <property type="term" value="C:plasma membrane"/>
    <property type="evidence" value="ECO:0007669"/>
    <property type="project" value="TreeGrafter"/>
</dbReference>
<dbReference type="EMBL" id="CAJPUY010000019">
    <property type="protein sequence ID" value="CAG2152857.1"/>
    <property type="molecule type" value="Genomic_DNA"/>
</dbReference>
<dbReference type="CDD" id="cd19411">
    <property type="entry name" value="MCP2201-like_sensor"/>
    <property type="match status" value="1"/>
</dbReference>
<dbReference type="Pfam" id="PF00672">
    <property type="entry name" value="HAMP"/>
    <property type="match status" value="1"/>
</dbReference>
<dbReference type="AlphaFoldDB" id="A0A916MZK1"/>
<keyword evidence="2" id="KW-0488">Methylation</keyword>
<dbReference type="GO" id="GO:0006935">
    <property type="term" value="P:chemotaxis"/>
    <property type="evidence" value="ECO:0007669"/>
    <property type="project" value="InterPro"/>
</dbReference>
<dbReference type="PROSITE" id="PS50885">
    <property type="entry name" value="HAMP"/>
    <property type="match status" value="1"/>
</dbReference>
<dbReference type="CDD" id="cd06225">
    <property type="entry name" value="HAMP"/>
    <property type="match status" value="1"/>
</dbReference>
<dbReference type="Pfam" id="PF12729">
    <property type="entry name" value="4HB_MCP_1"/>
    <property type="match status" value="1"/>
</dbReference>
<dbReference type="SMART" id="SM00283">
    <property type="entry name" value="MA"/>
    <property type="match status" value="1"/>
</dbReference>
<dbReference type="InterPro" id="IPR004090">
    <property type="entry name" value="Chemotax_Me-accpt_rcpt"/>
</dbReference>
<sequence length="434" mass="45622">MESEEDVAGQFESIANARKRIDDKISFLSRTVVSDDGKGILKRVVNVRDKYASETDKILALIRDGKRGEAQTALLSNLRFILADYKKELTAMTVYQSSRMDAIGKESQQSYEQSFTLMLALGAAATLLAALMGYWITRSITRPIHEALKVATTVARGDLSSHIEVTTSDETGQLLRALKDINHSLATIVGEVRTSTDAINGASAQTEEQASSLEETAASMEQLTSTVKQNAENAQQASQLAASASGVARKGGTVVAQVVDTMEAIAESSGRVVEITGVIEGIAFQTNILALNAAVEAARAGEQGRGFAVVAGEVRTLAQRAAAAAKEIKALIDESTSKVNAGGKLVGEAGTTMEEIVASVERVSDLMGEISSATEEQTQGIEQVNEAIAQIEQVTQQNAALVEEASAAAASLQDQAGSLVNAVSVFRVAGTALG</sequence>
<evidence type="ECO:0000256" key="1">
    <source>
        <dbReference type="ARBA" id="ARBA00004370"/>
    </source>
</evidence>
<dbReference type="Gene3D" id="6.10.340.10">
    <property type="match status" value="1"/>
</dbReference>
<dbReference type="SUPFAM" id="SSF58104">
    <property type="entry name" value="Methyl-accepting chemotaxis protein (MCP) signaling domain"/>
    <property type="match status" value="1"/>
</dbReference>
<evidence type="ECO:0000313" key="8">
    <source>
        <dbReference type="EMBL" id="CAG2152857.1"/>
    </source>
</evidence>
<keyword evidence="9" id="KW-1185">Reference proteome</keyword>
<dbReference type="InterPro" id="IPR003660">
    <property type="entry name" value="HAMP_dom"/>
</dbReference>
<dbReference type="InterPro" id="IPR024478">
    <property type="entry name" value="HlyB_4HB_MCP"/>
</dbReference>